<dbReference type="AlphaFoldDB" id="A0AAE0IH78"/>
<sequence>MKINSTEIIAALAGTYQLINVTSYHKPPSTPPGPSNWGPDPVGLLTYTREGYMSANQAATVPEWRPTNIVWPPKDNDSDADWALIGRHAMSYAGHFSINTSLPATTTHGQLLHGPLVVASMPYFVGQVQVRNYTVKEQDGETYLFVHAGNVSALMSEILWRRVAK</sequence>
<dbReference type="Proteomes" id="UP001283341">
    <property type="component" value="Unassembled WGS sequence"/>
</dbReference>
<protein>
    <submittedName>
        <fullName evidence="2">Lipocalin-like domain-containing protein</fullName>
    </submittedName>
</protein>
<dbReference type="EMBL" id="JAUEDM010000002">
    <property type="protein sequence ID" value="KAK3324982.1"/>
    <property type="molecule type" value="Genomic_DNA"/>
</dbReference>
<dbReference type="Pfam" id="PF13924">
    <property type="entry name" value="Lipocalin_5"/>
    <property type="match status" value="1"/>
</dbReference>
<organism evidence="2 3">
    <name type="scientific">Apodospora peruviana</name>
    <dbReference type="NCBI Taxonomy" id="516989"/>
    <lineage>
        <taxon>Eukaryota</taxon>
        <taxon>Fungi</taxon>
        <taxon>Dikarya</taxon>
        <taxon>Ascomycota</taxon>
        <taxon>Pezizomycotina</taxon>
        <taxon>Sordariomycetes</taxon>
        <taxon>Sordariomycetidae</taxon>
        <taxon>Sordariales</taxon>
        <taxon>Lasiosphaeriaceae</taxon>
        <taxon>Apodospora</taxon>
    </lineage>
</organism>
<evidence type="ECO:0000259" key="1">
    <source>
        <dbReference type="Pfam" id="PF13924"/>
    </source>
</evidence>
<accession>A0AAE0IH78</accession>
<feature type="non-terminal residue" evidence="2">
    <location>
        <position position="165"/>
    </location>
</feature>
<reference evidence="2" key="1">
    <citation type="journal article" date="2023" name="Mol. Phylogenet. Evol.">
        <title>Genome-scale phylogeny and comparative genomics of the fungal order Sordariales.</title>
        <authorList>
            <person name="Hensen N."/>
            <person name="Bonometti L."/>
            <person name="Westerberg I."/>
            <person name="Brannstrom I.O."/>
            <person name="Guillou S."/>
            <person name="Cros-Aarteil S."/>
            <person name="Calhoun S."/>
            <person name="Haridas S."/>
            <person name="Kuo A."/>
            <person name="Mondo S."/>
            <person name="Pangilinan J."/>
            <person name="Riley R."/>
            <person name="LaButti K."/>
            <person name="Andreopoulos B."/>
            <person name="Lipzen A."/>
            <person name="Chen C."/>
            <person name="Yan M."/>
            <person name="Daum C."/>
            <person name="Ng V."/>
            <person name="Clum A."/>
            <person name="Steindorff A."/>
            <person name="Ohm R.A."/>
            <person name="Martin F."/>
            <person name="Silar P."/>
            <person name="Natvig D.O."/>
            <person name="Lalanne C."/>
            <person name="Gautier V."/>
            <person name="Ament-Velasquez S.L."/>
            <person name="Kruys A."/>
            <person name="Hutchinson M.I."/>
            <person name="Powell A.J."/>
            <person name="Barry K."/>
            <person name="Miller A.N."/>
            <person name="Grigoriev I.V."/>
            <person name="Debuchy R."/>
            <person name="Gladieux P."/>
            <person name="Hiltunen Thoren M."/>
            <person name="Johannesson H."/>
        </authorList>
    </citation>
    <scope>NUCLEOTIDE SEQUENCE</scope>
    <source>
        <strain evidence="2">CBS 118394</strain>
    </source>
</reference>
<keyword evidence="3" id="KW-1185">Reference proteome</keyword>
<reference evidence="2" key="2">
    <citation type="submission" date="2023-06" db="EMBL/GenBank/DDBJ databases">
        <authorList>
            <consortium name="Lawrence Berkeley National Laboratory"/>
            <person name="Haridas S."/>
            <person name="Hensen N."/>
            <person name="Bonometti L."/>
            <person name="Westerberg I."/>
            <person name="Brannstrom I.O."/>
            <person name="Guillou S."/>
            <person name="Cros-Aarteil S."/>
            <person name="Calhoun S."/>
            <person name="Kuo A."/>
            <person name="Mondo S."/>
            <person name="Pangilinan J."/>
            <person name="Riley R."/>
            <person name="Labutti K."/>
            <person name="Andreopoulos B."/>
            <person name="Lipzen A."/>
            <person name="Chen C."/>
            <person name="Yanf M."/>
            <person name="Daum C."/>
            <person name="Ng V."/>
            <person name="Clum A."/>
            <person name="Steindorff A."/>
            <person name="Ohm R."/>
            <person name="Martin F."/>
            <person name="Silar P."/>
            <person name="Natvig D."/>
            <person name="Lalanne C."/>
            <person name="Gautier V."/>
            <person name="Ament-Velasquez S.L."/>
            <person name="Kruys A."/>
            <person name="Hutchinson M.I."/>
            <person name="Powell A.J."/>
            <person name="Barry K."/>
            <person name="Miller A.N."/>
            <person name="Grigoriev I.V."/>
            <person name="Debuchy R."/>
            <person name="Gladieux P."/>
            <person name="Thoren M.H."/>
            <person name="Johannesson H."/>
        </authorList>
    </citation>
    <scope>NUCLEOTIDE SEQUENCE</scope>
    <source>
        <strain evidence="2">CBS 118394</strain>
    </source>
</reference>
<evidence type="ECO:0000313" key="2">
    <source>
        <dbReference type="EMBL" id="KAK3324982.1"/>
    </source>
</evidence>
<proteinExistence type="predicted"/>
<comment type="caution">
    <text evidence="2">The sequence shown here is derived from an EMBL/GenBank/DDBJ whole genome shotgun (WGS) entry which is preliminary data.</text>
</comment>
<dbReference type="InterPro" id="IPR024311">
    <property type="entry name" value="Lipocalin-like"/>
</dbReference>
<feature type="domain" description="Lipocalin-like" evidence="1">
    <location>
        <begin position="14"/>
        <end position="150"/>
    </location>
</feature>
<name>A0AAE0IH78_9PEZI</name>
<gene>
    <name evidence="2" type="ORF">B0H66DRAFT_491633</name>
</gene>
<evidence type="ECO:0000313" key="3">
    <source>
        <dbReference type="Proteomes" id="UP001283341"/>
    </source>
</evidence>